<dbReference type="HOGENOM" id="CLU_1870984_0_0_11"/>
<proteinExistence type="predicted"/>
<feature type="transmembrane region" description="Helical" evidence="1">
    <location>
        <begin position="111"/>
        <end position="132"/>
    </location>
</feature>
<dbReference type="Proteomes" id="UP000007882">
    <property type="component" value="Chromosome"/>
</dbReference>
<keyword evidence="1" id="KW-0812">Transmembrane</keyword>
<dbReference type="AlphaFoldDB" id="I0HA70"/>
<dbReference type="InterPro" id="IPR045713">
    <property type="entry name" value="DUF6069"/>
</dbReference>
<name>I0HA70_ACTM4</name>
<dbReference type="Pfam" id="PF19545">
    <property type="entry name" value="DUF6069"/>
    <property type="match status" value="1"/>
</dbReference>
<accession>I0HA70</accession>
<reference evidence="2 3" key="1">
    <citation type="submission" date="2012-02" db="EMBL/GenBank/DDBJ databases">
        <title>Complete genome sequence of Actinoplanes missouriensis 431 (= NBRC 102363).</title>
        <authorList>
            <person name="Ohnishi Y."/>
            <person name="Ishikawa J."/>
            <person name="Sekine M."/>
            <person name="Hosoyama A."/>
            <person name="Harada T."/>
            <person name="Narita H."/>
            <person name="Hata T."/>
            <person name="Konno Y."/>
            <person name="Tutikane K."/>
            <person name="Fujita N."/>
            <person name="Horinouchi S."/>
            <person name="Hayakawa M."/>
        </authorList>
    </citation>
    <scope>NUCLEOTIDE SEQUENCE [LARGE SCALE GENOMIC DNA]</scope>
    <source>
        <strain evidence="3">ATCC 14538 / DSM 43046 / CBS 188.64 / JCM 3121 / NBRC 102363 / NCIMB 12654 / NRRL B-3342 / UNCC 431</strain>
    </source>
</reference>
<keyword evidence="3" id="KW-1185">Reference proteome</keyword>
<keyword evidence="1" id="KW-0472">Membrane</keyword>
<dbReference type="KEGG" id="ams:AMIS_46870"/>
<keyword evidence="1" id="KW-1133">Transmembrane helix</keyword>
<sequence length="136" mass="14033">MTVSEIAPVRTGRVVVQGLVATAVAVVLNVAVGLALRAALGVDEAFLPLTPGAIAFFTLLSSLAGVVAYLIVRRWSARAFPIIAFGVAAVSLAGPLNLLRAGDADWEGLTTGAALALIPLHILPAVVLVVAFRRRQ</sequence>
<feature type="transmembrane region" description="Helical" evidence="1">
    <location>
        <begin position="79"/>
        <end position="99"/>
    </location>
</feature>
<gene>
    <name evidence="2" type="ordered locus">AMIS_46870</name>
</gene>
<organism evidence="2 3">
    <name type="scientific">Actinoplanes missouriensis (strain ATCC 14538 / DSM 43046 / CBS 188.64 / JCM 3121 / NBRC 102363 / NCIMB 12654 / NRRL B-3342 / UNCC 431)</name>
    <dbReference type="NCBI Taxonomy" id="512565"/>
    <lineage>
        <taxon>Bacteria</taxon>
        <taxon>Bacillati</taxon>
        <taxon>Actinomycetota</taxon>
        <taxon>Actinomycetes</taxon>
        <taxon>Micromonosporales</taxon>
        <taxon>Micromonosporaceae</taxon>
        <taxon>Actinoplanes</taxon>
    </lineage>
</organism>
<feature type="transmembrane region" description="Helical" evidence="1">
    <location>
        <begin position="52"/>
        <end position="72"/>
    </location>
</feature>
<protein>
    <submittedName>
        <fullName evidence="2">Uncharacterized protein</fullName>
    </submittedName>
</protein>
<dbReference type="PATRIC" id="fig|512565.3.peg.4674"/>
<feature type="transmembrane region" description="Helical" evidence="1">
    <location>
        <begin position="14"/>
        <end position="40"/>
    </location>
</feature>
<dbReference type="EMBL" id="AP012319">
    <property type="protein sequence ID" value="BAL89907.1"/>
    <property type="molecule type" value="Genomic_DNA"/>
</dbReference>
<evidence type="ECO:0000313" key="2">
    <source>
        <dbReference type="EMBL" id="BAL89907.1"/>
    </source>
</evidence>
<dbReference type="RefSeq" id="WP_014444796.1">
    <property type="nucleotide sequence ID" value="NC_017093.1"/>
</dbReference>
<evidence type="ECO:0000313" key="3">
    <source>
        <dbReference type="Proteomes" id="UP000007882"/>
    </source>
</evidence>
<evidence type="ECO:0000256" key="1">
    <source>
        <dbReference type="SAM" id="Phobius"/>
    </source>
</evidence>